<reference evidence="9" key="1">
    <citation type="submission" date="2020-06" db="EMBL/GenBank/DDBJ databases">
        <title>Nostoc edaphicum CCNP1411 genome.</title>
        <authorList>
            <person name="Fidor A."/>
            <person name="Grabski M."/>
            <person name="Gawor J."/>
            <person name="Gromadka R."/>
            <person name="Wegrzyn G."/>
            <person name="Mazur-Marzec H."/>
        </authorList>
    </citation>
    <scope>NUCLEOTIDE SEQUENCE [LARGE SCALE GENOMIC DNA]</scope>
    <source>
        <strain evidence="9">CCNP1411</strain>
    </source>
</reference>
<keyword evidence="9" id="KW-1185">Reference proteome</keyword>
<name>A0A7D7LG97_9NOSO</name>
<dbReference type="RefSeq" id="WP_181927814.1">
    <property type="nucleotide sequence ID" value="NZ_CP054698.1"/>
</dbReference>
<evidence type="ECO:0000256" key="5">
    <source>
        <dbReference type="ARBA" id="ARBA00023136"/>
    </source>
</evidence>
<evidence type="ECO:0000259" key="7">
    <source>
        <dbReference type="Pfam" id="PF26002"/>
    </source>
</evidence>
<accession>A0A7D7LG97</accession>
<dbReference type="GO" id="GO:0016020">
    <property type="term" value="C:membrane"/>
    <property type="evidence" value="ECO:0007669"/>
    <property type="project" value="UniProtKB-SubCell"/>
</dbReference>
<dbReference type="Gene3D" id="1.10.287.470">
    <property type="entry name" value="Helix hairpin bin"/>
    <property type="match status" value="1"/>
</dbReference>
<keyword evidence="5" id="KW-0472">Membrane</keyword>
<feature type="coiled-coil region" evidence="6">
    <location>
        <begin position="240"/>
        <end position="267"/>
    </location>
</feature>
<evidence type="ECO:0000256" key="1">
    <source>
        <dbReference type="ARBA" id="ARBA00004167"/>
    </source>
</evidence>
<keyword evidence="4" id="KW-1133">Transmembrane helix</keyword>
<feature type="domain" description="AprE-like beta-barrel" evidence="7">
    <location>
        <begin position="387"/>
        <end position="482"/>
    </location>
</feature>
<dbReference type="Gene3D" id="2.40.50.100">
    <property type="match status" value="1"/>
</dbReference>
<evidence type="ECO:0000313" key="9">
    <source>
        <dbReference type="Proteomes" id="UP000514713"/>
    </source>
</evidence>
<dbReference type="SUPFAM" id="SSF111369">
    <property type="entry name" value="HlyD-like secretion proteins"/>
    <property type="match status" value="1"/>
</dbReference>
<organism evidence="8 9">
    <name type="scientific">Nostoc edaphicum CCNP1411</name>
    <dbReference type="NCBI Taxonomy" id="1472755"/>
    <lineage>
        <taxon>Bacteria</taxon>
        <taxon>Bacillati</taxon>
        <taxon>Cyanobacteriota</taxon>
        <taxon>Cyanophyceae</taxon>
        <taxon>Nostocales</taxon>
        <taxon>Nostocaceae</taxon>
        <taxon>Nostoc</taxon>
    </lineage>
</organism>
<feature type="coiled-coil region" evidence="6">
    <location>
        <begin position="311"/>
        <end position="345"/>
    </location>
</feature>
<dbReference type="InterPro" id="IPR050739">
    <property type="entry name" value="MFP"/>
</dbReference>
<comment type="similarity">
    <text evidence="2">Belongs to the membrane fusion protein (MFP) (TC 8.A.1) family.</text>
</comment>
<sequence>MKSLRTVEDSSWNRFNELNPDQLHLVEVNEFLPHLGKWTNFGGGILLTIFVAGVSLTSVLNYNVTVKVPASIRPVGEQRIVQSAMNGIIQKIDVQENQVVTKGQAIAYVDDSQLQTQKSQLESSIQQSQLQLNQIDAQLGEMNVQIAAQTNLINRTIMAAQAEFGGIQRNYQDQQIKATADMTKAESALTLAKVQKERLLREKVLIATVQEAEAALKLTRLQRERLQPIVASGAVPRNLFEEKEQAVKSAEAKLEEAKASAKNLMEEKEYAFKVAQTDLEKARTAINPSNAVVTVASERIKQEQAKGEATLAALNKERETLLQQRLELQKQLDRSGQELQQVKTDLNKSVIRSPIAGTLLQLHLRNPGQVVQPSEAIAQIAPLKAPLLIKTRVQAQDIDKVKAGQKVQMQVSACPYPDYGTLQGIVETVAPDALPTLKNNVDQNVAQVLAYQVTIQPQKPYLGRGDRQCHLKSGMEGRADIISRQETVLHFILRKARLITDF</sequence>
<dbReference type="InterPro" id="IPR058982">
    <property type="entry name" value="Beta-barrel_AprE"/>
</dbReference>
<comment type="subcellular location">
    <subcellularLocation>
        <location evidence="1">Membrane</location>
        <topology evidence="1">Single-pass membrane protein</topology>
    </subcellularLocation>
</comment>
<proteinExistence type="inferred from homology"/>
<evidence type="ECO:0000256" key="4">
    <source>
        <dbReference type="ARBA" id="ARBA00022989"/>
    </source>
</evidence>
<evidence type="ECO:0000256" key="6">
    <source>
        <dbReference type="SAM" id="Coils"/>
    </source>
</evidence>
<dbReference type="Pfam" id="PF26002">
    <property type="entry name" value="Beta-barrel_AprE"/>
    <property type="match status" value="1"/>
</dbReference>
<dbReference type="PANTHER" id="PTHR30386">
    <property type="entry name" value="MEMBRANE FUSION SUBUNIT OF EMRAB-TOLC MULTIDRUG EFFLUX PUMP"/>
    <property type="match status" value="1"/>
</dbReference>
<protein>
    <submittedName>
        <fullName evidence="8">HlyD family efflux transporter periplasmic adaptor subunit</fullName>
    </submittedName>
</protein>
<dbReference type="Gene3D" id="2.40.30.170">
    <property type="match status" value="1"/>
</dbReference>
<gene>
    <name evidence="8" type="ORF">HUN01_20935</name>
</gene>
<dbReference type="PANTHER" id="PTHR30386:SF26">
    <property type="entry name" value="TRANSPORT PROTEIN COMB"/>
    <property type="match status" value="1"/>
</dbReference>
<evidence type="ECO:0000256" key="3">
    <source>
        <dbReference type="ARBA" id="ARBA00022692"/>
    </source>
</evidence>
<dbReference type="EMBL" id="CP054698">
    <property type="protein sequence ID" value="QMS89932.1"/>
    <property type="molecule type" value="Genomic_DNA"/>
</dbReference>
<dbReference type="AlphaFoldDB" id="A0A7D7LG97"/>
<keyword evidence="6" id="KW-0175">Coiled coil</keyword>
<evidence type="ECO:0000313" key="8">
    <source>
        <dbReference type="EMBL" id="QMS89932.1"/>
    </source>
</evidence>
<dbReference type="Proteomes" id="UP000514713">
    <property type="component" value="Chromosome"/>
</dbReference>
<dbReference type="KEGG" id="ned:HUN01_20935"/>
<evidence type="ECO:0000256" key="2">
    <source>
        <dbReference type="ARBA" id="ARBA00009477"/>
    </source>
</evidence>
<keyword evidence="3" id="KW-0812">Transmembrane</keyword>